<sequence length="67" mass="7733">MNRSEKSHPALQGEEEVRYLKYVGVVSNYESCRAHLGKEAGFIQFLLINLDSSKFIRLAISLYLGRW</sequence>
<name>A0A7J2U4I3_9CREN</name>
<organism evidence="1">
    <name type="scientific">Ignisphaera aggregans</name>
    <dbReference type="NCBI Taxonomy" id="334771"/>
    <lineage>
        <taxon>Archaea</taxon>
        <taxon>Thermoproteota</taxon>
        <taxon>Thermoprotei</taxon>
        <taxon>Desulfurococcales</taxon>
        <taxon>Desulfurococcaceae</taxon>
        <taxon>Ignisphaera</taxon>
    </lineage>
</organism>
<dbReference type="AlphaFoldDB" id="A0A7J2U4I3"/>
<protein>
    <submittedName>
        <fullName evidence="1">Uncharacterized protein</fullName>
    </submittedName>
</protein>
<evidence type="ECO:0000313" key="1">
    <source>
        <dbReference type="EMBL" id="HEM67315.1"/>
    </source>
</evidence>
<accession>A0A7J2U4I3</accession>
<comment type="caution">
    <text evidence="1">The sequence shown here is derived from an EMBL/GenBank/DDBJ whole genome shotgun (WGS) entry which is preliminary data.</text>
</comment>
<gene>
    <name evidence="1" type="ORF">ENO26_07120</name>
</gene>
<reference evidence="1" key="1">
    <citation type="journal article" date="2020" name="mSystems">
        <title>Genome- and Community-Level Interaction Insights into Carbon Utilization and Element Cycling Functions of Hydrothermarchaeota in Hydrothermal Sediment.</title>
        <authorList>
            <person name="Zhou Z."/>
            <person name="Liu Y."/>
            <person name="Xu W."/>
            <person name="Pan J."/>
            <person name="Luo Z.H."/>
            <person name="Li M."/>
        </authorList>
    </citation>
    <scope>NUCLEOTIDE SEQUENCE [LARGE SCALE GENOMIC DNA]</scope>
    <source>
        <strain evidence="1">SpSt-125</strain>
    </source>
</reference>
<dbReference type="EMBL" id="DSEU01000046">
    <property type="protein sequence ID" value="HEM67315.1"/>
    <property type="molecule type" value="Genomic_DNA"/>
</dbReference>
<proteinExistence type="predicted"/>